<evidence type="ECO:0000313" key="8">
    <source>
        <dbReference type="Proteomes" id="UP001165083"/>
    </source>
</evidence>
<feature type="region of interest" description="Disordered" evidence="6">
    <location>
        <begin position="1"/>
        <end position="25"/>
    </location>
</feature>
<dbReference type="InterPro" id="IPR022083">
    <property type="entry name" value="KBP"/>
</dbReference>
<reference evidence="7" key="1">
    <citation type="submission" date="2023-04" db="EMBL/GenBank/DDBJ databases">
        <title>Phytophthora lilii NBRC 32176.</title>
        <authorList>
            <person name="Ichikawa N."/>
            <person name="Sato H."/>
            <person name="Tonouchi N."/>
        </authorList>
    </citation>
    <scope>NUCLEOTIDE SEQUENCE</scope>
    <source>
        <strain evidence="7">NBRC 32176</strain>
    </source>
</reference>
<sequence length="621" mass="69230">MPRDGALRSSVPSAGDSAEAAEHGAGPCCTWSPLETILNWLGKLNYSFGSYFLQEKAVAAAKIGATYLAVEEPHNAQPALEEAGNFFFPELVQFTTAITLDDGSQGHEEAKKAAPKLLGEAPQVEVKTEHEEFLVYVAQLLNQLGVLWSNRSRPLRALCYLSAGQQLCEKYKEKQDDALAAAQTHTHFYLAQVYGSLGMSDKSARFCLSTLELQLLQCVNDAETNGTSQFAGAHEWVRNALNLVEFYLDTDNPKDAATCLKASEFMLLYHGTDNDGDDEDQKLLVAEVFSTWSRLHVLTLHLACMRKDGYNIEEIGRVLPRPSSMETTLEKLAQVHQAPSSDDKSARAESFGMGFVPASKVETFDQARDVFKMGLRACARARKVFVLDGFVTQHVRLLQRESELYKRLLPFEEARGRQVAMQRRRLALLTPMLGDTLNERAFSDLLQELYFECAEVNADVFELKQSKESGEKAMAYVIKAIQCYQQFLLLYYPSAEPDGSAKEDPARVSVLRGGKSVQLPPGETMSPKEFRTLLLGYFGLAHACGKVIFPSDTAKTVGYWRQSLAYHESVTELVRKYEKKHPGAQGQELRRSIQTEITICSEMAELLPEKINQLVYNGKAL</sequence>
<accession>A0A9W6U824</accession>
<dbReference type="GO" id="GO:0005856">
    <property type="term" value="C:cytoskeleton"/>
    <property type="evidence" value="ECO:0007669"/>
    <property type="project" value="UniProtKB-SubCell"/>
</dbReference>
<evidence type="ECO:0000256" key="1">
    <source>
        <dbReference type="ARBA" id="ARBA00004245"/>
    </source>
</evidence>
<comment type="caution">
    <text evidence="7">The sequence shown here is derived from an EMBL/GenBank/DDBJ whole genome shotgun (WGS) entry which is preliminary data.</text>
</comment>
<comment type="subcellular location">
    <subcellularLocation>
        <location evidence="1">Cytoplasm</location>
        <location evidence="1">Cytoskeleton</location>
    </subcellularLocation>
</comment>
<dbReference type="OrthoDB" id="409897at2759"/>
<dbReference type="EMBL" id="BSXW01000641">
    <property type="protein sequence ID" value="GMF27008.1"/>
    <property type="molecule type" value="Genomic_DNA"/>
</dbReference>
<evidence type="ECO:0000256" key="6">
    <source>
        <dbReference type="SAM" id="MobiDB-lite"/>
    </source>
</evidence>
<dbReference type="Proteomes" id="UP001165083">
    <property type="component" value="Unassembled WGS sequence"/>
</dbReference>
<keyword evidence="4" id="KW-0963">Cytoplasm</keyword>
<evidence type="ECO:0000256" key="3">
    <source>
        <dbReference type="ARBA" id="ARBA00016840"/>
    </source>
</evidence>
<dbReference type="AlphaFoldDB" id="A0A9W6U824"/>
<proteinExistence type="inferred from homology"/>
<keyword evidence="5" id="KW-0206">Cytoskeleton</keyword>
<gene>
    <name evidence="7" type="ORF">Plil01_001126600</name>
</gene>
<organism evidence="7 8">
    <name type="scientific">Phytophthora lilii</name>
    <dbReference type="NCBI Taxonomy" id="2077276"/>
    <lineage>
        <taxon>Eukaryota</taxon>
        <taxon>Sar</taxon>
        <taxon>Stramenopiles</taxon>
        <taxon>Oomycota</taxon>
        <taxon>Peronosporomycetes</taxon>
        <taxon>Peronosporales</taxon>
        <taxon>Peronosporaceae</taxon>
        <taxon>Phytophthora</taxon>
    </lineage>
</organism>
<protein>
    <recommendedName>
        <fullName evidence="3">KIF-binding protein</fullName>
    </recommendedName>
</protein>
<evidence type="ECO:0000313" key="7">
    <source>
        <dbReference type="EMBL" id="GMF27008.1"/>
    </source>
</evidence>
<dbReference type="PANTHER" id="PTHR46321:SF1">
    <property type="entry name" value="KIF-BINDING PROTEIN"/>
    <property type="match status" value="1"/>
</dbReference>
<evidence type="ECO:0000256" key="2">
    <source>
        <dbReference type="ARBA" id="ARBA00010305"/>
    </source>
</evidence>
<evidence type="ECO:0000256" key="4">
    <source>
        <dbReference type="ARBA" id="ARBA00022490"/>
    </source>
</evidence>
<evidence type="ECO:0000256" key="5">
    <source>
        <dbReference type="ARBA" id="ARBA00023212"/>
    </source>
</evidence>
<keyword evidence="8" id="KW-1185">Reference proteome</keyword>
<comment type="similarity">
    <text evidence="2">Belongs to the KIF-binding protein family.</text>
</comment>
<name>A0A9W6U824_9STRA</name>
<dbReference type="PANTHER" id="PTHR46321">
    <property type="entry name" value="KIF1-BINDING PROTEIN"/>
    <property type="match status" value="1"/>
</dbReference>
<dbReference type="Pfam" id="PF12309">
    <property type="entry name" value="KBP_C"/>
    <property type="match status" value="1"/>
</dbReference>